<dbReference type="RefSeq" id="WP_106624262.1">
    <property type="nucleotide sequence ID" value="NZ_CP032819.1"/>
</dbReference>
<keyword evidence="1 3" id="KW-0489">Methyltransferase</keyword>
<dbReference type="PANTHER" id="PTHR43619:SF2">
    <property type="entry name" value="S-ADENOSYL-L-METHIONINE-DEPENDENT METHYLTRANSFERASES SUPERFAMILY PROTEIN"/>
    <property type="match status" value="1"/>
</dbReference>
<dbReference type="Proteomes" id="UP000270673">
    <property type="component" value="Chromosome"/>
</dbReference>
<dbReference type="SUPFAM" id="SSF53335">
    <property type="entry name" value="S-adenosyl-L-methionine-dependent methyltransferases"/>
    <property type="match status" value="1"/>
</dbReference>
<keyword evidence="4" id="KW-1185">Reference proteome</keyword>
<evidence type="ECO:0000256" key="1">
    <source>
        <dbReference type="ARBA" id="ARBA00022603"/>
    </source>
</evidence>
<protein>
    <submittedName>
        <fullName evidence="3">Class I SAM-dependent methyltransferase</fullName>
    </submittedName>
</protein>
<dbReference type="AlphaFoldDB" id="A0A3S9VNI9"/>
<dbReference type="Pfam" id="PF04072">
    <property type="entry name" value="LCM"/>
    <property type="match status" value="1"/>
</dbReference>
<name>A0A3S9VNI9_9BACT</name>
<organism evidence="3 4">
    <name type="scientific">Butyricimonas faecalis</name>
    <dbReference type="NCBI Taxonomy" id="2093856"/>
    <lineage>
        <taxon>Bacteria</taxon>
        <taxon>Pseudomonadati</taxon>
        <taxon>Bacteroidota</taxon>
        <taxon>Bacteroidia</taxon>
        <taxon>Bacteroidales</taxon>
        <taxon>Odoribacteraceae</taxon>
        <taxon>Butyricimonas</taxon>
    </lineage>
</organism>
<evidence type="ECO:0000313" key="3">
    <source>
        <dbReference type="EMBL" id="AZS28113.1"/>
    </source>
</evidence>
<proteinExistence type="predicted"/>
<evidence type="ECO:0000313" key="4">
    <source>
        <dbReference type="Proteomes" id="UP000270673"/>
    </source>
</evidence>
<dbReference type="InterPro" id="IPR016874">
    <property type="entry name" value="TcmP-like"/>
</dbReference>
<dbReference type="EMBL" id="CP032819">
    <property type="protein sequence ID" value="AZS28113.1"/>
    <property type="molecule type" value="Genomic_DNA"/>
</dbReference>
<dbReference type="OrthoDB" id="9800233at2"/>
<dbReference type="Gene3D" id="3.40.50.150">
    <property type="entry name" value="Vaccinia Virus protein VP39"/>
    <property type="match status" value="1"/>
</dbReference>
<evidence type="ECO:0000256" key="2">
    <source>
        <dbReference type="ARBA" id="ARBA00022679"/>
    </source>
</evidence>
<accession>A0A3S9VNI9</accession>
<dbReference type="GO" id="GO:0032259">
    <property type="term" value="P:methylation"/>
    <property type="evidence" value="ECO:0007669"/>
    <property type="project" value="UniProtKB-KW"/>
</dbReference>
<reference evidence="3 4" key="1">
    <citation type="submission" date="2018-10" db="EMBL/GenBank/DDBJ databases">
        <title>Butyricimonas faecalis sp. nov., isolated from human faeces and emended description of the genus Butyricimonas.</title>
        <authorList>
            <person name="Le Roy T."/>
            <person name="Van der Smissen P."/>
            <person name="Paquot A."/>
            <person name="Delzenne N."/>
            <person name="Muccioli G."/>
            <person name="Collet J.-F."/>
            <person name="Cani P.D."/>
        </authorList>
    </citation>
    <scope>NUCLEOTIDE SEQUENCE [LARGE SCALE GENOMIC DNA]</scope>
    <source>
        <strain evidence="3 4">H184</strain>
    </source>
</reference>
<dbReference type="KEGG" id="buy:D8S85_00150"/>
<gene>
    <name evidence="3" type="ORF">D8S85_00150</name>
</gene>
<dbReference type="PANTHER" id="PTHR43619">
    <property type="entry name" value="S-ADENOSYL-L-METHIONINE-DEPENDENT METHYLTRANSFERASE YKTD-RELATED"/>
    <property type="match status" value="1"/>
</dbReference>
<dbReference type="InterPro" id="IPR007213">
    <property type="entry name" value="Ppm1/Ppm2/Tcmp"/>
</dbReference>
<dbReference type="GO" id="GO:0008168">
    <property type="term" value="F:methyltransferase activity"/>
    <property type="evidence" value="ECO:0007669"/>
    <property type="project" value="UniProtKB-KW"/>
</dbReference>
<dbReference type="PIRSF" id="PIRSF028177">
    <property type="entry name" value="Polyketide_synth_Omtfrase_TcmP"/>
    <property type="match status" value="1"/>
</dbReference>
<sequence>MRINLTGVPETLFITLRIRAIETKRPDAAIIDPYATEILEQIEFEESPKNKVSEASQTGTIIRTIILDEIINDFLHQHPQGCVVNLGCGLDARCKRLSLNDCQWFDIDVEETIEIRKHFFEETPFCKMIAKSMFDYSWMDTIPKDQPTLFISEGVMMYFEEKDIRALFCEIAKQFKSAEIAFDTISRWAVRNYKLHPDVKKYNAPFKWGITDSKEIENWHAGIRIIKEYYYANYLKNRWPLLMKIMMKLYPPFMKSFRVLQLKLQ</sequence>
<keyword evidence="2 3" id="KW-0808">Transferase</keyword>
<dbReference type="InterPro" id="IPR029063">
    <property type="entry name" value="SAM-dependent_MTases_sf"/>
</dbReference>